<name>A0A106C1B8_SHEFR</name>
<dbReference type="Proteomes" id="UP000055702">
    <property type="component" value="Unassembled WGS sequence"/>
</dbReference>
<dbReference type="AlphaFoldDB" id="A0A106C1B8"/>
<proteinExistence type="predicted"/>
<organism evidence="1">
    <name type="scientific">Shewanella frigidimarina</name>
    <dbReference type="NCBI Taxonomy" id="56812"/>
    <lineage>
        <taxon>Bacteria</taxon>
        <taxon>Pseudomonadati</taxon>
        <taxon>Pseudomonadota</taxon>
        <taxon>Gammaproteobacteria</taxon>
        <taxon>Alteromonadales</taxon>
        <taxon>Shewanellaceae</taxon>
        <taxon>Shewanella</taxon>
    </lineage>
</organism>
<evidence type="ECO:0008006" key="3">
    <source>
        <dbReference type="Google" id="ProtNLM"/>
    </source>
</evidence>
<gene>
    <name evidence="1" type="ORF">AWJ07_15045</name>
</gene>
<reference evidence="1 2" key="1">
    <citation type="submission" date="2016-01" db="EMBL/GenBank/DDBJ databases">
        <title>Draft genome of the antarctic isolate Shewanella frigidimarina Ag06-30.</title>
        <authorList>
            <person name="Parmeciano Di Noto G."/>
            <person name="Vazquez S."/>
            <person name="Mac Cormack W."/>
            <person name="Iriarte A."/>
            <person name="Quiroga C."/>
        </authorList>
    </citation>
    <scope>NUCLEOTIDE SEQUENCE [LARGE SCALE GENOMIC DNA]</scope>
    <source>
        <strain evidence="1 2">Ag06-30</strain>
    </source>
</reference>
<evidence type="ECO:0000313" key="2">
    <source>
        <dbReference type="Proteomes" id="UP000055702"/>
    </source>
</evidence>
<dbReference type="RefSeq" id="WP_059745530.1">
    <property type="nucleotide sequence ID" value="NZ_JBOZOX010000004.1"/>
</dbReference>
<comment type="caution">
    <text evidence="1">The sequence shown here is derived from an EMBL/GenBank/DDBJ whole genome shotgun (WGS) entry which is preliminary data.</text>
</comment>
<protein>
    <recommendedName>
        <fullName evidence="3">Lipoprotein</fullName>
    </recommendedName>
</protein>
<dbReference type="EMBL" id="LRDC01000015">
    <property type="protein sequence ID" value="KVX02329.1"/>
    <property type="molecule type" value="Genomic_DNA"/>
</dbReference>
<dbReference type="PROSITE" id="PS51257">
    <property type="entry name" value="PROKAR_LIPOPROTEIN"/>
    <property type="match status" value="1"/>
</dbReference>
<sequence length="144" mass="16317">MKILPALLLIILTACGQSNELGQPQLTPEQVSLGFFEAIYISRDVEKAKKFVSTDIQDIMDHYHIASAVQRHVLGLSMKKVTISIDEIDIDFFRKFTDDVTVIVKIQGLKGGNDWIDDRTIRLHKKGNTWLIIEILPEKGRIEG</sequence>
<evidence type="ECO:0000313" key="1">
    <source>
        <dbReference type="EMBL" id="KVX02329.1"/>
    </source>
</evidence>
<accession>A0A106C1B8</accession>